<proteinExistence type="predicted"/>
<sequence length="111" mass="12148">MHEWFPVAQADKAKDLGYTYDELMKLSSPRGDVWFENIPDSRNPGSVLEGPHSTGATLPEGQSGRAGSRAHIILSDTLKQATTKAESTSAIKLFINKYVRNAQSILDALQC</sequence>
<organism evidence="2">
    <name type="scientific">Salmonella enterica I</name>
    <dbReference type="NCBI Taxonomy" id="59201"/>
    <lineage>
        <taxon>Bacteria</taxon>
        <taxon>Pseudomonadati</taxon>
        <taxon>Pseudomonadota</taxon>
        <taxon>Gammaproteobacteria</taxon>
        <taxon>Enterobacterales</taxon>
        <taxon>Enterobacteriaceae</taxon>
        <taxon>Salmonella</taxon>
    </lineage>
</organism>
<gene>
    <name evidence="2" type="ORF">AGQ41_22830</name>
    <name evidence="3" type="ORF">GB085_22650</name>
</gene>
<accession>A0A5U3S2F0</accession>
<name>A0A5U3S2F0_SALET</name>
<evidence type="ECO:0000313" key="3">
    <source>
        <dbReference type="EMBL" id="HAB4951037.1"/>
    </source>
</evidence>
<evidence type="ECO:0000313" key="2">
    <source>
        <dbReference type="EMBL" id="EBP6617651.1"/>
    </source>
</evidence>
<reference evidence="3" key="3">
    <citation type="submission" date="2019-10" db="EMBL/GenBank/DDBJ databases">
        <authorList>
            <consortium name="NCBI Pathogen Detection Project"/>
        </authorList>
    </citation>
    <scope>NUCLEOTIDE SEQUENCE</scope>
    <source>
        <strain evidence="3">Salmonella enterica</strain>
    </source>
</reference>
<comment type="caution">
    <text evidence="2">The sequence shown here is derived from an EMBL/GenBank/DDBJ whole genome shotgun (WGS) entry which is preliminary data.</text>
</comment>
<protein>
    <submittedName>
        <fullName evidence="2">Uncharacterized protein</fullName>
    </submittedName>
</protein>
<reference evidence="3" key="1">
    <citation type="journal article" date="2018" name="Genome Biol.">
        <title>SKESA: strategic k-mer extension for scrupulous assemblies.</title>
        <authorList>
            <person name="Souvorov A."/>
            <person name="Agarwala R."/>
            <person name="Lipman D.J."/>
        </authorList>
    </citation>
    <scope>NUCLEOTIDE SEQUENCE</scope>
    <source>
        <strain evidence="3">Salmonella enterica</strain>
    </source>
</reference>
<evidence type="ECO:0000256" key="1">
    <source>
        <dbReference type="SAM" id="MobiDB-lite"/>
    </source>
</evidence>
<feature type="region of interest" description="Disordered" evidence="1">
    <location>
        <begin position="40"/>
        <end position="67"/>
    </location>
</feature>
<dbReference type="AlphaFoldDB" id="A0A5U3S2F0"/>
<dbReference type="EMBL" id="AAGMSH010000098">
    <property type="protein sequence ID" value="EBP6617651.1"/>
    <property type="molecule type" value="Genomic_DNA"/>
</dbReference>
<reference evidence="2" key="2">
    <citation type="submission" date="2018-07" db="EMBL/GenBank/DDBJ databases">
        <authorList>
            <consortium name="GenomeTrakr network: Whole genome sequencing for foodborne pathogen traceback"/>
        </authorList>
    </citation>
    <scope>NUCLEOTIDE SEQUENCE</scope>
    <source>
        <strain evidence="2">ADRDL-NGUA-38</strain>
    </source>
</reference>
<dbReference type="EMBL" id="DAAGXI010000106">
    <property type="protein sequence ID" value="HAB4951037.1"/>
    <property type="molecule type" value="Genomic_DNA"/>
</dbReference>